<dbReference type="AlphaFoldDB" id="A0A813L5R3"/>
<dbReference type="InterPro" id="IPR036855">
    <property type="entry name" value="Znf_CCCH_sf"/>
</dbReference>
<evidence type="ECO:0000256" key="4">
    <source>
        <dbReference type="ARBA" id="ARBA00022833"/>
    </source>
</evidence>
<dbReference type="PROSITE" id="PS50103">
    <property type="entry name" value="ZF_C3H1"/>
    <property type="match status" value="2"/>
</dbReference>
<evidence type="ECO:0000256" key="6">
    <source>
        <dbReference type="SAM" id="Phobius"/>
    </source>
</evidence>
<dbReference type="Proteomes" id="UP000626109">
    <property type="component" value="Unassembled WGS sequence"/>
</dbReference>
<accession>A0A813L5R3</accession>
<keyword evidence="2" id="KW-0677">Repeat</keyword>
<name>A0A813L5R3_POLGL</name>
<evidence type="ECO:0000256" key="2">
    <source>
        <dbReference type="ARBA" id="ARBA00022737"/>
    </source>
</evidence>
<protein>
    <recommendedName>
        <fullName evidence="7">C3H1-type domain-containing protein</fullName>
    </recommendedName>
</protein>
<dbReference type="PANTHER" id="PTHR12547">
    <property type="entry name" value="CCCH ZINC FINGER/TIS11-RELATED"/>
    <property type="match status" value="1"/>
</dbReference>
<dbReference type="InterPro" id="IPR000571">
    <property type="entry name" value="Znf_CCCH"/>
</dbReference>
<reference evidence="8" key="1">
    <citation type="submission" date="2021-02" db="EMBL/GenBank/DDBJ databases">
        <authorList>
            <person name="Dougan E. K."/>
            <person name="Rhodes N."/>
            <person name="Thang M."/>
            <person name="Chan C."/>
        </authorList>
    </citation>
    <scope>NUCLEOTIDE SEQUENCE</scope>
</reference>
<dbReference type="EMBL" id="CAJNNW010034529">
    <property type="protein sequence ID" value="CAE8723058.1"/>
    <property type="molecule type" value="Genomic_DNA"/>
</dbReference>
<proteinExistence type="predicted"/>
<gene>
    <name evidence="8" type="ORF">PGLA2088_LOCUS42910</name>
</gene>
<organism evidence="8 9">
    <name type="scientific">Polarella glacialis</name>
    <name type="common">Dinoflagellate</name>
    <dbReference type="NCBI Taxonomy" id="89957"/>
    <lineage>
        <taxon>Eukaryota</taxon>
        <taxon>Sar</taxon>
        <taxon>Alveolata</taxon>
        <taxon>Dinophyceae</taxon>
        <taxon>Suessiales</taxon>
        <taxon>Suessiaceae</taxon>
        <taxon>Polarella</taxon>
    </lineage>
</organism>
<dbReference type="Gene3D" id="4.10.1000.10">
    <property type="entry name" value="Zinc finger, CCCH-type"/>
    <property type="match status" value="2"/>
</dbReference>
<evidence type="ECO:0000259" key="7">
    <source>
        <dbReference type="PROSITE" id="PS50103"/>
    </source>
</evidence>
<feature type="zinc finger region" description="C3H1-type" evidence="5">
    <location>
        <begin position="36"/>
        <end position="63"/>
    </location>
</feature>
<dbReference type="SUPFAM" id="SSF90229">
    <property type="entry name" value="CCCH zinc finger"/>
    <property type="match status" value="2"/>
</dbReference>
<keyword evidence="6" id="KW-0472">Membrane</keyword>
<dbReference type="InterPro" id="IPR045877">
    <property type="entry name" value="ZFP36-like"/>
</dbReference>
<evidence type="ECO:0000256" key="3">
    <source>
        <dbReference type="ARBA" id="ARBA00022771"/>
    </source>
</evidence>
<evidence type="ECO:0000313" key="8">
    <source>
        <dbReference type="EMBL" id="CAE8723058.1"/>
    </source>
</evidence>
<keyword evidence="3 5" id="KW-0863">Zinc-finger</keyword>
<dbReference type="SMART" id="SM00356">
    <property type="entry name" value="ZnF_C3H1"/>
    <property type="match status" value="2"/>
</dbReference>
<evidence type="ECO:0000256" key="5">
    <source>
        <dbReference type="PROSITE-ProRule" id="PRU00723"/>
    </source>
</evidence>
<feature type="domain" description="C3H1-type" evidence="7">
    <location>
        <begin position="71"/>
        <end position="99"/>
    </location>
</feature>
<keyword evidence="4 5" id="KW-0862">Zinc</keyword>
<feature type="domain" description="C3H1-type" evidence="7">
    <location>
        <begin position="36"/>
        <end position="63"/>
    </location>
</feature>
<dbReference type="PANTHER" id="PTHR12547:SF18">
    <property type="entry name" value="PROTEIN TIS11"/>
    <property type="match status" value="1"/>
</dbReference>
<evidence type="ECO:0000256" key="1">
    <source>
        <dbReference type="ARBA" id="ARBA00022723"/>
    </source>
</evidence>
<dbReference type="GO" id="GO:0003729">
    <property type="term" value="F:mRNA binding"/>
    <property type="evidence" value="ECO:0007669"/>
    <property type="project" value="InterPro"/>
</dbReference>
<evidence type="ECO:0000313" key="9">
    <source>
        <dbReference type="Proteomes" id="UP000626109"/>
    </source>
</evidence>
<feature type="zinc finger region" description="C3H1-type" evidence="5">
    <location>
        <begin position="71"/>
        <end position="99"/>
    </location>
</feature>
<comment type="caution">
    <text evidence="8">The sequence shown here is derived from an EMBL/GenBank/DDBJ whole genome shotgun (WGS) entry which is preliminary data.</text>
</comment>
<keyword evidence="6" id="KW-1133">Transmembrane helix</keyword>
<keyword evidence="1 5" id="KW-0479">Metal-binding</keyword>
<dbReference type="GO" id="GO:0008270">
    <property type="term" value="F:zinc ion binding"/>
    <property type="evidence" value="ECO:0007669"/>
    <property type="project" value="UniProtKB-KW"/>
</dbReference>
<sequence>MATGMFLVATQVTVDATSSKDAVSRTNDEHKPNQVYLRTSFCKFFAKGNCTRGFGCQFAHDKGQLRQKPVLAKTSICLDLVRAGRCRVGAGCKFAHSPDELRPQSGTVKNNHDSYIENPWHTIGGYCAPLHNDVIASPAEVDSASESTASSVGSGGTPCPDFEPTLADVGRGLFLKMDSNNSNNNLPDVGRGLFLKNVRQQVMEWTVEETLREIGMSVRNSVSVLLLMLVWLLLPLLLLL</sequence>
<feature type="transmembrane region" description="Helical" evidence="6">
    <location>
        <begin position="222"/>
        <end position="239"/>
    </location>
</feature>
<keyword evidence="6" id="KW-0812">Transmembrane</keyword>